<dbReference type="GO" id="GO:0032991">
    <property type="term" value="C:protein-containing complex"/>
    <property type="evidence" value="ECO:0007669"/>
    <property type="project" value="UniProtKB-ARBA"/>
</dbReference>
<dbReference type="STRING" id="675824.A0A1E3QDK1"/>
<dbReference type="GO" id="GO:0005768">
    <property type="term" value="C:endosome"/>
    <property type="evidence" value="ECO:0007669"/>
    <property type="project" value="TreeGrafter"/>
</dbReference>
<sequence>MKLEKIEKSILDAESHRHKNELAISTFLLSNGHALKSLIRAQQEKVWLDYQRAALTTERSRLENSHRRRDELSAKLELRKLELNVAREKLQQGVTALDNCKAELDRKREIQRAVALEILAQRRRICEDLEKIYPIEAIVGRTLAFSIRGIELPNTSYDGYDEELLGTALGYTAHLVYLLSFYLGVKLRYPVYPSGSHSYIEDPVSVFQGPRTFPLWPRGSVYYRFEYGVFLLNKSIEQLMNSQSLLVIDLRHTLPNLKCLLLSMESNG</sequence>
<keyword evidence="5" id="KW-1185">Reference proteome</keyword>
<name>A0A1E3QDK1_LIPST</name>
<dbReference type="PANTHER" id="PTHR15157:SF5">
    <property type="entry name" value="UV RADIATION RESISTANCE-ASSOCIATED GENE PROTEIN"/>
    <property type="match status" value="1"/>
</dbReference>
<evidence type="ECO:0000313" key="4">
    <source>
        <dbReference type="EMBL" id="ODQ75700.1"/>
    </source>
</evidence>
<organism evidence="4 5">
    <name type="scientific">Lipomyces starkeyi NRRL Y-11557</name>
    <dbReference type="NCBI Taxonomy" id="675824"/>
    <lineage>
        <taxon>Eukaryota</taxon>
        <taxon>Fungi</taxon>
        <taxon>Dikarya</taxon>
        <taxon>Ascomycota</taxon>
        <taxon>Saccharomycotina</taxon>
        <taxon>Lipomycetes</taxon>
        <taxon>Lipomycetales</taxon>
        <taxon>Lipomycetaceae</taxon>
        <taxon>Lipomyces</taxon>
    </lineage>
</organism>
<evidence type="ECO:0000256" key="2">
    <source>
        <dbReference type="ARBA" id="ARBA00013807"/>
    </source>
</evidence>
<evidence type="ECO:0000313" key="5">
    <source>
        <dbReference type="Proteomes" id="UP000094385"/>
    </source>
</evidence>
<accession>A0A1E3QDK1</accession>
<dbReference type="GO" id="GO:0000149">
    <property type="term" value="F:SNARE binding"/>
    <property type="evidence" value="ECO:0007669"/>
    <property type="project" value="TreeGrafter"/>
</dbReference>
<dbReference type="PANTHER" id="PTHR15157">
    <property type="entry name" value="UV RADIATION RESISTANCE-ASSOCIATED GENE PROTEIN"/>
    <property type="match status" value="1"/>
</dbReference>
<evidence type="ECO:0000256" key="1">
    <source>
        <dbReference type="ARBA" id="ARBA00009574"/>
    </source>
</evidence>
<dbReference type="AlphaFoldDB" id="A0A1E3QDK1"/>
<dbReference type="GO" id="GO:0000323">
    <property type="term" value="C:lytic vacuole"/>
    <property type="evidence" value="ECO:0007669"/>
    <property type="project" value="TreeGrafter"/>
</dbReference>
<protein>
    <recommendedName>
        <fullName evidence="2">Autophagy-related protein 14</fullName>
    </recommendedName>
</protein>
<reference evidence="4 5" key="1">
    <citation type="journal article" date="2016" name="Proc. Natl. Acad. Sci. U.S.A.">
        <title>Comparative genomics of biotechnologically important yeasts.</title>
        <authorList>
            <person name="Riley R."/>
            <person name="Haridas S."/>
            <person name="Wolfe K.H."/>
            <person name="Lopes M.R."/>
            <person name="Hittinger C.T."/>
            <person name="Goeker M."/>
            <person name="Salamov A.A."/>
            <person name="Wisecaver J.H."/>
            <person name="Long T.M."/>
            <person name="Calvey C.H."/>
            <person name="Aerts A.L."/>
            <person name="Barry K.W."/>
            <person name="Choi C."/>
            <person name="Clum A."/>
            <person name="Coughlan A.Y."/>
            <person name="Deshpande S."/>
            <person name="Douglass A.P."/>
            <person name="Hanson S.J."/>
            <person name="Klenk H.-P."/>
            <person name="LaButti K.M."/>
            <person name="Lapidus A."/>
            <person name="Lindquist E.A."/>
            <person name="Lipzen A.M."/>
            <person name="Meier-Kolthoff J.P."/>
            <person name="Ohm R.A."/>
            <person name="Otillar R.P."/>
            <person name="Pangilinan J.L."/>
            <person name="Peng Y."/>
            <person name="Rokas A."/>
            <person name="Rosa C.A."/>
            <person name="Scheuner C."/>
            <person name="Sibirny A.A."/>
            <person name="Slot J.C."/>
            <person name="Stielow J.B."/>
            <person name="Sun H."/>
            <person name="Kurtzman C.P."/>
            <person name="Blackwell M."/>
            <person name="Grigoriev I.V."/>
            <person name="Jeffries T.W."/>
        </authorList>
    </citation>
    <scope>NUCLEOTIDE SEQUENCE [LARGE SCALE GENOMIC DNA]</scope>
    <source>
        <strain evidence="4 5">NRRL Y-11557</strain>
    </source>
</reference>
<dbReference type="Pfam" id="PF10186">
    <property type="entry name" value="ATG14"/>
    <property type="match status" value="1"/>
</dbReference>
<gene>
    <name evidence="4" type="ORF">LIPSTDRAFT_213506</name>
</gene>
<dbReference type="EMBL" id="KV454290">
    <property type="protein sequence ID" value="ODQ75700.1"/>
    <property type="molecule type" value="Genomic_DNA"/>
</dbReference>
<dbReference type="GO" id="GO:0035493">
    <property type="term" value="P:SNARE complex assembly"/>
    <property type="evidence" value="ECO:0007669"/>
    <property type="project" value="TreeGrafter"/>
</dbReference>
<keyword evidence="3" id="KW-0175">Coiled coil</keyword>
<comment type="similarity">
    <text evidence="1">Belongs to the ATG14 family.</text>
</comment>
<dbReference type="OrthoDB" id="72772at2759"/>
<evidence type="ECO:0000256" key="3">
    <source>
        <dbReference type="ARBA" id="ARBA00023054"/>
    </source>
</evidence>
<dbReference type="InterPro" id="IPR018791">
    <property type="entry name" value="UV_resistance/autophagy_Atg14"/>
</dbReference>
<proteinExistence type="inferred from homology"/>
<dbReference type="Proteomes" id="UP000094385">
    <property type="component" value="Unassembled WGS sequence"/>
</dbReference>